<evidence type="ECO:0000256" key="5">
    <source>
        <dbReference type="ARBA" id="ARBA00022989"/>
    </source>
</evidence>
<evidence type="ECO:0000256" key="2">
    <source>
        <dbReference type="ARBA" id="ARBA00022448"/>
    </source>
</evidence>
<organism evidence="8 9">
    <name type="scientific">Sphaerosporella brunnea</name>
    <dbReference type="NCBI Taxonomy" id="1250544"/>
    <lineage>
        <taxon>Eukaryota</taxon>
        <taxon>Fungi</taxon>
        <taxon>Dikarya</taxon>
        <taxon>Ascomycota</taxon>
        <taxon>Pezizomycotina</taxon>
        <taxon>Pezizomycetes</taxon>
        <taxon>Pezizales</taxon>
        <taxon>Pyronemataceae</taxon>
        <taxon>Sphaerosporella</taxon>
    </lineage>
</organism>
<keyword evidence="5" id="KW-1133">Transmembrane helix</keyword>
<dbReference type="AlphaFoldDB" id="A0A5J5EFD9"/>
<proteinExistence type="inferred from homology"/>
<dbReference type="InParanoid" id="A0A5J5EFD9"/>
<evidence type="ECO:0000256" key="3">
    <source>
        <dbReference type="ARBA" id="ARBA00022692"/>
    </source>
</evidence>
<dbReference type="EMBL" id="VXIS01000404">
    <property type="protein sequence ID" value="KAA8893777.1"/>
    <property type="molecule type" value="Genomic_DNA"/>
</dbReference>
<name>A0A5J5EFD9_9PEZI</name>
<evidence type="ECO:0000256" key="7">
    <source>
        <dbReference type="ARBA" id="ARBA00024203"/>
    </source>
</evidence>
<keyword evidence="9" id="KW-1185">Reference proteome</keyword>
<dbReference type="Proteomes" id="UP000326924">
    <property type="component" value="Unassembled WGS sequence"/>
</dbReference>
<comment type="similarity">
    <text evidence="7">Belongs to the YOS1 family.</text>
</comment>
<gene>
    <name evidence="8" type="ORF">FN846DRAFT_977478</name>
</gene>
<dbReference type="InterPro" id="IPR013880">
    <property type="entry name" value="Yos1"/>
</dbReference>
<keyword evidence="6" id="KW-0472">Membrane</keyword>
<dbReference type="OrthoDB" id="15356at2759"/>
<dbReference type="GO" id="GO:0000139">
    <property type="term" value="C:Golgi membrane"/>
    <property type="evidence" value="ECO:0007669"/>
    <property type="project" value="TreeGrafter"/>
</dbReference>
<dbReference type="FunCoup" id="A0A5J5EFD9">
    <property type="interactions" value="293"/>
</dbReference>
<reference evidence="8 9" key="1">
    <citation type="submission" date="2019-09" db="EMBL/GenBank/DDBJ databases">
        <title>Draft genome of the ectomycorrhizal ascomycete Sphaerosporella brunnea.</title>
        <authorList>
            <consortium name="DOE Joint Genome Institute"/>
            <person name="Benucci G.M."/>
            <person name="Marozzi G."/>
            <person name="Antonielli L."/>
            <person name="Sanchez S."/>
            <person name="Marco P."/>
            <person name="Wang X."/>
            <person name="Falini L.B."/>
            <person name="Barry K."/>
            <person name="Haridas S."/>
            <person name="Lipzen A."/>
            <person name="Labutti K."/>
            <person name="Grigoriev I.V."/>
            <person name="Murat C."/>
            <person name="Martin F."/>
            <person name="Albertini E."/>
            <person name="Donnini D."/>
            <person name="Bonito G."/>
        </authorList>
    </citation>
    <scope>NUCLEOTIDE SEQUENCE [LARGE SCALE GENOMIC DNA]</scope>
    <source>
        <strain evidence="8 9">Sb_GMNB300</strain>
    </source>
</reference>
<sequence length="84" mass="9217">MFFSLMPLIKMIVLIINAIAILNEDRFLARIGWAAQQPQPAFAGGQDVSIKGKIVNLISATRLLTRIPLIGVNSVIIIYELLLG</sequence>
<evidence type="ECO:0000313" key="9">
    <source>
        <dbReference type="Proteomes" id="UP000326924"/>
    </source>
</evidence>
<dbReference type="GO" id="GO:0015031">
    <property type="term" value="P:protein transport"/>
    <property type="evidence" value="ECO:0007669"/>
    <property type="project" value="UniProtKB-KW"/>
</dbReference>
<keyword evidence="2" id="KW-0813">Transport</keyword>
<dbReference type="Pfam" id="PF08571">
    <property type="entry name" value="Yos1"/>
    <property type="match status" value="1"/>
</dbReference>
<dbReference type="PANTHER" id="PTHR15858">
    <property type="entry name" value="IMMEDIATE EARLY RESPONSE 3-INTERACTING PROTEIN 1"/>
    <property type="match status" value="1"/>
</dbReference>
<protein>
    <submittedName>
        <fullName evidence="8">Yos1-like protein</fullName>
    </submittedName>
</protein>
<dbReference type="GO" id="GO:0006888">
    <property type="term" value="P:endoplasmic reticulum to Golgi vesicle-mediated transport"/>
    <property type="evidence" value="ECO:0007669"/>
    <property type="project" value="TreeGrafter"/>
</dbReference>
<comment type="caution">
    <text evidence="8">The sequence shown here is derived from an EMBL/GenBank/DDBJ whole genome shotgun (WGS) entry which is preliminary data.</text>
</comment>
<keyword evidence="3" id="KW-0812">Transmembrane</keyword>
<comment type="subcellular location">
    <subcellularLocation>
        <location evidence="1">Membrane</location>
    </subcellularLocation>
</comment>
<dbReference type="GO" id="GO:0005789">
    <property type="term" value="C:endoplasmic reticulum membrane"/>
    <property type="evidence" value="ECO:0007669"/>
    <property type="project" value="TreeGrafter"/>
</dbReference>
<dbReference type="PANTHER" id="PTHR15858:SF0">
    <property type="entry name" value="IMMEDIATE EARLY RESPONSE 3-INTERACTING PROTEIN 1"/>
    <property type="match status" value="1"/>
</dbReference>
<evidence type="ECO:0000256" key="1">
    <source>
        <dbReference type="ARBA" id="ARBA00004370"/>
    </source>
</evidence>
<dbReference type="GO" id="GO:0030134">
    <property type="term" value="C:COPII-coated ER to Golgi transport vesicle"/>
    <property type="evidence" value="ECO:0007669"/>
    <property type="project" value="TreeGrafter"/>
</dbReference>
<evidence type="ECO:0000256" key="4">
    <source>
        <dbReference type="ARBA" id="ARBA00022927"/>
    </source>
</evidence>
<evidence type="ECO:0000313" key="8">
    <source>
        <dbReference type="EMBL" id="KAA8893777.1"/>
    </source>
</evidence>
<keyword evidence="4" id="KW-0653">Protein transport</keyword>
<accession>A0A5J5EFD9</accession>
<evidence type="ECO:0000256" key="6">
    <source>
        <dbReference type="ARBA" id="ARBA00023136"/>
    </source>
</evidence>